<dbReference type="InterPro" id="IPR050762">
    <property type="entry name" value="HD-ZIP_Homeobox_LZ_Class_II"/>
</dbReference>
<accession>A0A103YCY4</accession>
<dbReference type="Gene3D" id="1.10.10.60">
    <property type="entry name" value="Homeodomain-like"/>
    <property type="match status" value="1"/>
</dbReference>
<dbReference type="InterPro" id="IPR017970">
    <property type="entry name" value="Homeobox_CS"/>
</dbReference>
<dbReference type="SUPFAM" id="SSF46689">
    <property type="entry name" value="Homeodomain-like"/>
    <property type="match status" value="1"/>
</dbReference>
<evidence type="ECO:0000256" key="6">
    <source>
        <dbReference type="ARBA" id="ARBA00023163"/>
    </source>
</evidence>
<comment type="similarity">
    <text evidence="2">Belongs to the HD-ZIP homeobox family. Class II subfamily.</text>
</comment>
<evidence type="ECO:0000256" key="5">
    <source>
        <dbReference type="ARBA" id="ARBA00023155"/>
    </source>
</evidence>
<evidence type="ECO:0000256" key="7">
    <source>
        <dbReference type="ARBA" id="ARBA00023242"/>
    </source>
</evidence>
<dbReference type="CDD" id="cd00086">
    <property type="entry name" value="homeodomain"/>
    <property type="match status" value="1"/>
</dbReference>
<feature type="non-terminal residue" evidence="11">
    <location>
        <position position="1"/>
    </location>
</feature>
<dbReference type="PROSITE" id="PS00027">
    <property type="entry name" value="HOMEOBOX_1"/>
    <property type="match status" value="1"/>
</dbReference>
<dbReference type="PROSITE" id="PS50071">
    <property type="entry name" value="HOMEOBOX_2"/>
    <property type="match status" value="1"/>
</dbReference>
<feature type="domain" description="Homeobox" evidence="10">
    <location>
        <begin position="157"/>
        <end position="217"/>
    </location>
</feature>
<keyword evidence="5 8" id="KW-0371">Homeobox</keyword>
<dbReference type="InterPro" id="IPR001356">
    <property type="entry name" value="HD"/>
</dbReference>
<gene>
    <name evidence="11" type="ORF">Ccrd_014838</name>
</gene>
<evidence type="ECO:0000256" key="3">
    <source>
        <dbReference type="ARBA" id="ARBA00023015"/>
    </source>
</evidence>
<evidence type="ECO:0000256" key="1">
    <source>
        <dbReference type="ARBA" id="ARBA00004123"/>
    </source>
</evidence>
<dbReference type="InterPro" id="IPR003106">
    <property type="entry name" value="Leu_zip_homeo"/>
</dbReference>
<keyword evidence="6" id="KW-0804">Transcription</keyword>
<name>A0A103YCY4_CYNCS</name>
<dbReference type="Gramene" id="KVI06807">
    <property type="protein sequence ID" value="KVI06807"/>
    <property type="gene ID" value="Ccrd_014838"/>
</dbReference>
<keyword evidence="12" id="KW-1185">Reference proteome</keyword>
<dbReference type="Pfam" id="PF02183">
    <property type="entry name" value="HALZ"/>
    <property type="match status" value="1"/>
</dbReference>
<dbReference type="GO" id="GO:0000981">
    <property type="term" value="F:DNA-binding transcription factor activity, RNA polymerase II-specific"/>
    <property type="evidence" value="ECO:0007669"/>
    <property type="project" value="InterPro"/>
</dbReference>
<dbReference type="InterPro" id="IPR009057">
    <property type="entry name" value="Homeodomain-like_sf"/>
</dbReference>
<sequence length="306" mass="34721">IIILFNAPQTHIKSYFFFPLITKNPLFSIGLFQNMVPEVSCITSLNLSLTGDHSYPINHLLDLHDHDLDQQHHHQQLEEKSSIMYDHLLPSLTLGLGRDQDPSKLIHQATSNSIVSTVSSFSNSTSAKRVERDGGGEEVEKTLSSKTINDIDQDEFEGGSRKKLRLTKEQSFVLEETFKQHSTLNPKRKQSLAESLNLRPRQVEVWFQNRRARTKLKQNEVDCALLKKCCEALASDNKRLKTEIQELKAGKTTTISPQFYMQFPAATQTMCPSCERIVSGSDTTMPFKTPFSRAPKSLAHRFTQLC</sequence>
<dbReference type="Pfam" id="PF00046">
    <property type="entry name" value="Homeodomain"/>
    <property type="match status" value="1"/>
</dbReference>
<organism evidence="11 12">
    <name type="scientific">Cynara cardunculus var. scolymus</name>
    <name type="common">Globe artichoke</name>
    <name type="synonym">Cynara scolymus</name>
    <dbReference type="NCBI Taxonomy" id="59895"/>
    <lineage>
        <taxon>Eukaryota</taxon>
        <taxon>Viridiplantae</taxon>
        <taxon>Streptophyta</taxon>
        <taxon>Embryophyta</taxon>
        <taxon>Tracheophyta</taxon>
        <taxon>Spermatophyta</taxon>
        <taxon>Magnoliopsida</taxon>
        <taxon>eudicotyledons</taxon>
        <taxon>Gunneridae</taxon>
        <taxon>Pentapetalae</taxon>
        <taxon>asterids</taxon>
        <taxon>campanulids</taxon>
        <taxon>Asterales</taxon>
        <taxon>Asteraceae</taxon>
        <taxon>Carduoideae</taxon>
        <taxon>Cardueae</taxon>
        <taxon>Carduinae</taxon>
        <taxon>Cynara</taxon>
    </lineage>
</organism>
<comment type="subcellular location">
    <subcellularLocation>
        <location evidence="1 8 9">Nucleus</location>
    </subcellularLocation>
</comment>
<evidence type="ECO:0000259" key="10">
    <source>
        <dbReference type="PROSITE" id="PS50071"/>
    </source>
</evidence>
<evidence type="ECO:0000256" key="4">
    <source>
        <dbReference type="ARBA" id="ARBA00023125"/>
    </source>
</evidence>
<evidence type="ECO:0000256" key="2">
    <source>
        <dbReference type="ARBA" id="ARBA00006074"/>
    </source>
</evidence>
<keyword evidence="7 8" id="KW-0539">Nucleus</keyword>
<feature type="DNA-binding region" description="Homeobox" evidence="8">
    <location>
        <begin position="159"/>
        <end position="218"/>
    </location>
</feature>
<evidence type="ECO:0000313" key="11">
    <source>
        <dbReference type="EMBL" id="KVI06807.1"/>
    </source>
</evidence>
<evidence type="ECO:0000256" key="8">
    <source>
        <dbReference type="PROSITE-ProRule" id="PRU00108"/>
    </source>
</evidence>
<evidence type="ECO:0000256" key="9">
    <source>
        <dbReference type="RuleBase" id="RU000682"/>
    </source>
</evidence>
<evidence type="ECO:0000313" key="12">
    <source>
        <dbReference type="Proteomes" id="UP000243975"/>
    </source>
</evidence>
<dbReference type="GO" id="GO:0005634">
    <property type="term" value="C:nucleus"/>
    <property type="evidence" value="ECO:0007669"/>
    <property type="project" value="UniProtKB-SubCell"/>
</dbReference>
<proteinExistence type="inferred from homology"/>
<protein>
    <submittedName>
        <fullName evidence="11">Homeobox, conserved site-containing protein</fullName>
    </submittedName>
</protein>
<dbReference type="EMBL" id="LEKV01001600">
    <property type="protein sequence ID" value="KVI06807.1"/>
    <property type="molecule type" value="Genomic_DNA"/>
</dbReference>
<reference evidence="11 12" key="1">
    <citation type="journal article" date="2016" name="Sci. Rep.">
        <title>The genome sequence of the outbreeding globe artichoke constructed de novo incorporating a phase-aware low-pass sequencing strategy of F1 progeny.</title>
        <authorList>
            <person name="Scaglione D."/>
            <person name="Reyes-Chin-Wo S."/>
            <person name="Acquadro A."/>
            <person name="Froenicke L."/>
            <person name="Portis E."/>
            <person name="Beitel C."/>
            <person name="Tirone M."/>
            <person name="Mauro R."/>
            <person name="Lo Monaco A."/>
            <person name="Mauromicale G."/>
            <person name="Faccioli P."/>
            <person name="Cattivelli L."/>
            <person name="Rieseberg L."/>
            <person name="Michelmore R."/>
            <person name="Lanteri S."/>
        </authorList>
    </citation>
    <scope>NUCLEOTIDE SEQUENCE [LARGE SCALE GENOMIC DNA]</scope>
    <source>
        <strain evidence="11">2C</strain>
    </source>
</reference>
<dbReference type="GO" id="GO:0043565">
    <property type="term" value="F:sequence-specific DNA binding"/>
    <property type="evidence" value="ECO:0007669"/>
    <property type="project" value="InterPro"/>
</dbReference>
<dbReference type="SMART" id="SM00389">
    <property type="entry name" value="HOX"/>
    <property type="match status" value="1"/>
</dbReference>
<dbReference type="Proteomes" id="UP000243975">
    <property type="component" value="Unassembled WGS sequence"/>
</dbReference>
<dbReference type="PANTHER" id="PTHR45714">
    <property type="entry name" value="HOMEOBOX-LEUCINE ZIPPER PROTEIN HAT14"/>
    <property type="match status" value="1"/>
</dbReference>
<dbReference type="SMART" id="SM00340">
    <property type="entry name" value="HALZ"/>
    <property type="match status" value="1"/>
</dbReference>
<dbReference type="PANTHER" id="PTHR45714:SF34">
    <property type="entry name" value="HOMEOBOX-LEUCINE ZIPPER PROTEIN HAT9"/>
    <property type="match status" value="1"/>
</dbReference>
<dbReference type="OMA" id="VHEISCI"/>
<dbReference type="AlphaFoldDB" id="A0A103YCY4"/>
<keyword evidence="3" id="KW-0805">Transcription regulation</keyword>
<comment type="caution">
    <text evidence="11">The sequence shown here is derived from an EMBL/GenBank/DDBJ whole genome shotgun (WGS) entry which is preliminary data.</text>
</comment>
<keyword evidence="4 8" id="KW-0238">DNA-binding</keyword>